<dbReference type="CDD" id="cd11574">
    <property type="entry name" value="GH99"/>
    <property type="match status" value="1"/>
</dbReference>
<dbReference type="InterPro" id="IPR026071">
    <property type="entry name" value="Glyco_Hydrolase_99"/>
</dbReference>
<evidence type="ECO:0000256" key="5">
    <source>
        <dbReference type="ARBA" id="ARBA00022968"/>
    </source>
</evidence>
<keyword evidence="7" id="KW-0333">Golgi apparatus</keyword>
<evidence type="ECO:0000256" key="4">
    <source>
        <dbReference type="ARBA" id="ARBA00022801"/>
    </source>
</evidence>
<evidence type="ECO:0000256" key="1">
    <source>
        <dbReference type="ARBA" id="ARBA00004323"/>
    </source>
</evidence>
<dbReference type="GO" id="GO:0004559">
    <property type="term" value="F:alpha-mannosidase activity"/>
    <property type="evidence" value="ECO:0007669"/>
    <property type="project" value="TreeGrafter"/>
</dbReference>
<keyword evidence="3" id="KW-0812">Transmembrane</keyword>
<dbReference type="Gene3D" id="3.20.20.80">
    <property type="entry name" value="Glycosidases"/>
    <property type="match status" value="1"/>
</dbReference>
<evidence type="ECO:0000256" key="3">
    <source>
        <dbReference type="ARBA" id="ARBA00022692"/>
    </source>
</evidence>
<dbReference type="PANTHER" id="PTHR13572:SF4">
    <property type="entry name" value="RE57134P"/>
    <property type="match status" value="1"/>
</dbReference>
<dbReference type="PROSITE" id="PS51257">
    <property type="entry name" value="PROKAR_LIPOPROTEIN"/>
    <property type="match status" value="1"/>
</dbReference>
<sequence length="463" mass="54058">MAFYKYSRRWILLQRYCKISMVVTVLLCLVLGCALIKRYKIPSLIKPTSSVLLTTEIIRAIHVNDNEIISARDMFSDSELHVKLLRQKVERLARKVKKSRSIILNSKTMFPPNYNVHVFYYAWYANKQVDGYYRHWNHSYLPNWKKDGQKLYPTGSHEPALDIGSNFYPALGCYSSKDPQVINTHMKQLKEAGIGVIVVSWTPPKFNDSPNEVLPLLFRYAELHKIKIALHIEPYIERNPINLFEYLREFFKEYKNHPALYKMKKPLGDKEVPVVYVYDSYLTPAIAWKELLSTKGNLSVRGSDVDAIFIGLLVDIQHRYHIKKSHFDGFYTYFAANSFSYGSTWKNWKSLAKFAVQNGLIFIPSVGPGYIDTQVRPWNARNTRHRRNGQYYDVAWRTAISSNTNYISITSFNEWHEGTQIEPAVPKIIPNFTYLDYEPGDPQFYLNLTKWWIGQFNKSLAKN</sequence>
<evidence type="ECO:0000313" key="10">
    <source>
        <dbReference type="Proteomes" id="UP000801492"/>
    </source>
</evidence>
<dbReference type="PANTHER" id="PTHR13572">
    <property type="entry name" value="ENDO-ALPHA-1,2-MANNOSIDASE"/>
    <property type="match status" value="1"/>
</dbReference>
<comment type="similarity">
    <text evidence="2">Belongs to the glycosyl hydrolase 99 family.</text>
</comment>
<dbReference type="AlphaFoldDB" id="A0A8K0CUZ9"/>
<keyword evidence="8" id="KW-0472">Membrane</keyword>
<comment type="subcellular location">
    <subcellularLocation>
        <location evidence="1">Golgi apparatus membrane</location>
        <topology evidence="1">Single-pass type II membrane protein</topology>
    </subcellularLocation>
</comment>
<gene>
    <name evidence="9" type="ORF">ILUMI_13175</name>
</gene>
<keyword evidence="4" id="KW-0378">Hydrolase</keyword>
<accession>A0A8K0CUZ9</accession>
<proteinExistence type="inferred from homology"/>
<evidence type="ECO:0000256" key="8">
    <source>
        <dbReference type="ARBA" id="ARBA00023136"/>
    </source>
</evidence>
<name>A0A8K0CUZ9_IGNLU</name>
<keyword evidence="6" id="KW-1133">Transmembrane helix</keyword>
<evidence type="ECO:0000256" key="7">
    <source>
        <dbReference type="ARBA" id="ARBA00023034"/>
    </source>
</evidence>
<organism evidence="9 10">
    <name type="scientific">Ignelater luminosus</name>
    <name type="common">Cucubano</name>
    <name type="synonym">Pyrophorus luminosus</name>
    <dbReference type="NCBI Taxonomy" id="2038154"/>
    <lineage>
        <taxon>Eukaryota</taxon>
        <taxon>Metazoa</taxon>
        <taxon>Ecdysozoa</taxon>
        <taxon>Arthropoda</taxon>
        <taxon>Hexapoda</taxon>
        <taxon>Insecta</taxon>
        <taxon>Pterygota</taxon>
        <taxon>Neoptera</taxon>
        <taxon>Endopterygota</taxon>
        <taxon>Coleoptera</taxon>
        <taxon>Polyphaga</taxon>
        <taxon>Elateriformia</taxon>
        <taxon>Elateroidea</taxon>
        <taxon>Elateridae</taxon>
        <taxon>Agrypninae</taxon>
        <taxon>Pyrophorini</taxon>
        <taxon>Ignelater</taxon>
    </lineage>
</organism>
<dbReference type="GO" id="GO:0000139">
    <property type="term" value="C:Golgi membrane"/>
    <property type="evidence" value="ECO:0007669"/>
    <property type="project" value="UniProtKB-SubCell"/>
</dbReference>
<keyword evidence="10" id="KW-1185">Reference proteome</keyword>
<keyword evidence="5" id="KW-0735">Signal-anchor</keyword>
<evidence type="ECO:0000313" key="9">
    <source>
        <dbReference type="EMBL" id="KAF2892999.1"/>
    </source>
</evidence>
<reference evidence="9" key="1">
    <citation type="submission" date="2019-08" db="EMBL/GenBank/DDBJ databases">
        <title>The genome of the North American firefly Photinus pyralis.</title>
        <authorList>
            <consortium name="Photinus pyralis genome working group"/>
            <person name="Fallon T.R."/>
            <person name="Sander Lower S.E."/>
            <person name="Weng J.-K."/>
        </authorList>
    </citation>
    <scope>NUCLEOTIDE SEQUENCE</scope>
    <source>
        <strain evidence="9">TRF0915ILg1</strain>
        <tissue evidence="9">Whole body</tissue>
    </source>
</reference>
<evidence type="ECO:0000256" key="6">
    <source>
        <dbReference type="ARBA" id="ARBA00022989"/>
    </source>
</evidence>
<evidence type="ECO:0008006" key="11">
    <source>
        <dbReference type="Google" id="ProtNLM"/>
    </source>
</evidence>
<dbReference type="EMBL" id="VTPC01008294">
    <property type="protein sequence ID" value="KAF2892999.1"/>
    <property type="molecule type" value="Genomic_DNA"/>
</dbReference>
<dbReference type="Proteomes" id="UP000801492">
    <property type="component" value="Unassembled WGS sequence"/>
</dbReference>
<dbReference type="OrthoDB" id="406152at2759"/>
<dbReference type="Pfam" id="PF16317">
    <property type="entry name" value="Glyco_hydro_99"/>
    <property type="match status" value="1"/>
</dbReference>
<protein>
    <recommendedName>
        <fullName evidence="11">Glycoprotein endo-alpha-1,2-mannosidase</fullName>
    </recommendedName>
</protein>
<evidence type="ECO:0000256" key="2">
    <source>
        <dbReference type="ARBA" id="ARBA00009559"/>
    </source>
</evidence>
<comment type="caution">
    <text evidence="9">The sequence shown here is derived from an EMBL/GenBank/DDBJ whole genome shotgun (WGS) entry which is preliminary data.</text>
</comment>